<protein>
    <submittedName>
        <fullName evidence="1">Uncharacterized protein</fullName>
    </submittedName>
</protein>
<keyword evidence="2" id="KW-1185">Reference proteome</keyword>
<dbReference type="AlphaFoldDB" id="A0A516H307"/>
<dbReference type="EMBL" id="CP041636">
    <property type="protein sequence ID" value="QDO98162.1"/>
    <property type="molecule type" value="Genomic_DNA"/>
</dbReference>
<name>A0A516H307_9PROT</name>
<evidence type="ECO:0000313" key="2">
    <source>
        <dbReference type="Proteomes" id="UP000317496"/>
    </source>
</evidence>
<dbReference type="OrthoDB" id="7933758at2"/>
<dbReference type="KEGG" id="fer:FNB15_13170"/>
<proteinExistence type="predicted"/>
<organism evidence="1 2">
    <name type="scientific">Ferrovibrio terrae</name>
    <dbReference type="NCBI Taxonomy" id="2594003"/>
    <lineage>
        <taxon>Bacteria</taxon>
        <taxon>Pseudomonadati</taxon>
        <taxon>Pseudomonadota</taxon>
        <taxon>Alphaproteobacteria</taxon>
        <taxon>Rhodospirillales</taxon>
        <taxon>Rhodospirillaceae</taxon>
        <taxon>Ferrovibrio</taxon>
    </lineage>
</organism>
<dbReference type="RefSeq" id="WP_144069143.1">
    <property type="nucleotide sequence ID" value="NZ_CP041636.1"/>
</dbReference>
<dbReference type="Proteomes" id="UP000317496">
    <property type="component" value="Chromosome"/>
</dbReference>
<sequence length="75" mass="8179">MQTYKDVALQTALLDRNTWMSAGKLIQVYGPQALARAAQEVEYCCNHGDAAAEVAWKRVTSAVVLLTSIEGQLPN</sequence>
<evidence type="ECO:0000313" key="1">
    <source>
        <dbReference type="EMBL" id="QDO98162.1"/>
    </source>
</evidence>
<reference evidence="1 2" key="1">
    <citation type="submission" date="2019-07" db="EMBL/GenBank/DDBJ databases">
        <title>Genome sequencing for Ferrovibrio sp. K5.</title>
        <authorList>
            <person name="Park S.-J."/>
        </authorList>
    </citation>
    <scope>NUCLEOTIDE SEQUENCE [LARGE SCALE GENOMIC DNA]</scope>
    <source>
        <strain evidence="1 2">K5</strain>
    </source>
</reference>
<accession>A0A516H307</accession>
<gene>
    <name evidence="1" type="ORF">FNB15_13170</name>
</gene>